<dbReference type="RefSeq" id="WP_215818172.1">
    <property type="nucleotide sequence ID" value="NZ_JAGSOY010000004.1"/>
</dbReference>
<feature type="transmembrane region" description="Helical" evidence="1">
    <location>
        <begin position="91"/>
        <end position="115"/>
    </location>
</feature>
<reference evidence="2 3" key="1">
    <citation type="submission" date="2021-04" db="EMBL/GenBank/DDBJ databases">
        <authorList>
            <person name="Pira H."/>
            <person name="Risdian C."/>
            <person name="Wink J."/>
        </authorList>
    </citation>
    <scope>NUCLEOTIDE SEQUENCE [LARGE SCALE GENOMIC DNA]</scope>
    <source>
        <strain evidence="2 3">WH53</strain>
    </source>
</reference>
<dbReference type="InterPro" id="IPR007404">
    <property type="entry name" value="YdjM-like"/>
</dbReference>
<gene>
    <name evidence="2" type="ORF">KCG35_02955</name>
</gene>
<feature type="transmembrane region" description="Helical" evidence="1">
    <location>
        <begin position="61"/>
        <end position="79"/>
    </location>
</feature>
<evidence type="ECO:0000256" key="1">
    <source>
        <dbReference type="SAM" id="Phobius"/>
    </source>
</evidence>
<feature type="transmembrane region" description="Helical" evidence="1">
    <location>
        <begin position="29"/>
        <end position="49"/>
    </location>
</feature>
<keyword evidence="1" id="KW-0812">Transmembrane</keyword>
<keyword evidence="2" id="KW-0378">Hydrolase</keyword>
<evidence type="ECO:0000313" key="3">
    <source>
        <dbReference type="Proteomes" id="UP000690515"/>
    </source>
</evidence>
<dbReference type="Proteomes" id="UP000690515">
    <property type="component" value="Unassembled WGS sequence"/>
</dbReference>
<protein>
    <submittedName>
        <fullName evidence="2">Metal-dependent hydrolase</fullName>
    </submittedName>
</protein>
<sequence>MFIAHLPAGYLISKYWVSKFNENKDNGKLLLAIGLFSSILPDLDLIYFYWIDNQLHSHHTYWSQIPVFWLGLFLVLLLISTVTQKQIIKHIIVIAASCIILHLILDTVVGDILWLYPFNNIPYALFHINPKYRWWVLNFFLHWSFLFEIGIILVAWQRFLNTRKIVRSE</sequence>
<evidence type="ECO:0000313" key="2">
    <source>
        <dbReference type="EMBL" id="MBU2710008.1"/>
    </source>
</evidence>
<organism evidence="2 3">
    <name type="scientific">Zooshikella harenae</name>
    <dbReference type="NCBI Taxonomy" id="2827238"/>
    <lineage>
        <taxon>Bacteria</taxon>
        <taxon>Pseudomonadati</taxon>
        <taxon>Pseudomonadota</taxon>
        <taxon>Gammaproteobacteria</taxon>
        <taxon>Oceanospirillales</taxon>
        <taxon>Zooshikellaceae</taxon>
        <taxon>Zooshikella</taxon>
    </lineage>
</organism>
<name>A0ABS5Z7U8_9GAMM</name>
<keyword evidence="3" id="KW-1185">Reference proteome</keyword>
<accession>A0ABS5Z7U8</accession>
<keyword evidence="1" id="KW-1133">Transmembrane helix</keyword>
<dbReference type="Pfam" id="PF04307">
    <property type="entry name" value="YdjM"/>
    <property type="match status" value="1"/>
</dbReference>
<dbReference type="GO" id="GO:0016787">
    <property type="term" value="F:hydrolase activity"/>
    <property type="evidence" value="ECO:0007669"/>
    <property type="project" value="UniProtKB-KW"/>
</dbReference>
<dbReference type="EMBL" id="JAGSOY010000004">
    <property type="protein sequence ID" value="MBU2710008.1"/>
    <property type="molecule type" value="Genomic_DNA"/>
</dbReference>
<comment type="caution">
    <text evidence="2">The sequence shown here is derived from an EMBL/GenBank/DDBJ whole genome shotgun (WGS) entry which is preliminary data.</text>
</comment>
<feature type="transmembrane region" description="Helical" evidence="1">
    <location>
        <begin position="135"/>
        <end position="156"/>
    </location>
</feature>
<proteinExistence type="predicted"/>
<keyword evidence="1" id="KW-0472">Membrane</keyword>